<dbReference type="CDD" id="cd12164">
    <property type="entry name" value="GDH_like_2"/>
    <property type="match status" value="1"/>
</dbReference>
<gene>
    <name evidence="4" type="ORF">E4O86_20395</name>
</gene>
<dbReference type="SUPFAM" id="SSF52283">
    <property type="entry name" value="Formate/glycerate dehydrogenase catalytic domain-like"/>
    <property type="match status" value="1"/>
</dbReference>
<feature type="domain" description="D-isomer specific 2-hydroxyacid dehydrogenase NAD-binding" evidence="3">
    <location>
        <begin position="107"/>
        <end position="284"/>
    </location>
</feature>
<evidence type="ECO:0000313" key="5">
    <source>
        <dbReference type="Proteomes" id="UP000773614"/>
    </source>
</evidence>
<dbReference type="RefSeq" id="WP_161142401.1">
    <property type="nucleotide sequence ID" value="NZ_SPKJ01000118.1"/>
</dbReference>
<dbReference type="InterPro" id="IPR006140">
    <property type="entry name" value="D-isomer_DH_NAD-bd"/>
</dbReference>
<evidence type="ECO:0000256" key="1">
    <source>
        <dbReference type="ARBA" id="ARBA00023002"/>
    </source>
</evidence>
<dbReference type="Pfam" id="PF02826">
    <property type="entry name" value="2-Hacid_dh_C"/>
    <property type="match status" value="1"/>
</dbReference>
<keyword evidence="1" id="KW-0560">Oxidoreductase</keyword>
<keyword evidence="5" id="KW-1185">Reference proteome</keyword>
<comment type="caution">
    <text evidence="4">The sequence shown here is derived from an EMBL/GenBank/DDBJ whole genome shotgun (WGS) entry which is preliminary data.</text>
</comment>
<name>A0A964T7U7_9HYPH</name>
<proteinExistence type="predicted"/>
<dbReference type="PANTHER" id="PTHR43333">
    <property type="entry name" value="2-HACID_DH_C DOMAIN-CONTAINING PROTEIN"/>
    <property type="match status" value="1"/>
</dbReference>
<organism evidence="4 5">
    <name type="scientific">Propylenella binzhouense</name>
    <dbReference type="NCBI Taxonomy" id="2555902"/>
    <lineage>
        <taxon>Bacteria</taxon>
        <taxon>Pseudomonadati</taxon>
        <taxon>Pseudomonadota</taxon>
        <taxon>Alphaproteobacteria</taxon>
        <taxon>Hyphomicrobiales</taxon>
        <taxon>Propylenellaceae</taxon>
        <taxon>Propylenella</taxon>
    </lineage>
</organism>
<dbReference type="Proteomes" id="UP000773614">
    <property type="component" value="Unassembled WGS sequence"/>
</dbReference>
<dbReference type="AlphaFoldDB" id="A0A964T7U7"/>
<evidence type="ECO:0000256" key="2">
    <source>
        <dbReference type="ARBA" id="ARBA00023027"/>
    </source>
</evidence>
<reference evidence="4" key="1">
    <citation type="submission" date="2019-03" db="EMBL/GenBank/DDBJ databases">
        <title>Afifella sp. nov., isolated from activated sludge.</title>
        <authorList>
            <person name="Li Q."/>
            <person name="Liu Y."/>
        </authorList>
    </citation>
    <scope>NUCLEOTIDE SEQUENCE</scope>
    <source>
        <strain evidence="4">L72</strain>
    </source>
</reference>
<evidence type="ECO:0000259" key="3">
    <source>
        <dbReference type="Pfam" id="PF02826"/>
    </source>
</evidence>
<dbReference type="EMBL" id="SPKJ01000118">
    <property type="protein sequence ID" value="MYZ50070.1"/>
    <property type="molecule type" value="Genomic_DNA"/>
</dbReference>
<keyword evidence="2" id="KW-0520">NAD</keyword>
<dbReference type="PANTHER" id="PTHR43333:SF1">
    <property type="entry name" value="D-ISOMER SPECIFIC 2-HYDROXYACID DEHYDROGENASE NAD-BINDING DOMAIN-CONTAINING PROTEIN"/>
    <property type="match status" value="1"/>
</dbReference>
<evidence type="ECO:0000313" key="4">
    <source>
        <dbReference type="EMBL" id="MYZ50070.1"/>
    </source>
</evidence>
<dbReference type="InterPro" id="IPR036291">
    <property type="entry name" value="NAD(P)-bd_dom_sf"/>
</dbReference>
<dbReference type="OrthoDB" id="9787219at2"/>
<protein>
    <submittedName>
        <fullName evidence="4">Glyoxylate/hydroxypyruvate reductase A</fullName>
    </submittedName>
</protein>
<dbReference type="GO" id="GO:0051287">
    <property type="term" value="F:NAD binding"/>
    <property type="evidence" value="ECO:0007669"/>
    <property type="project" value="InterPro"/>
</dbReference>
<dbReference type="SUPFAM" id="SSF51735">
    <property type="entry name" value="NAD(P)-binding Rossmann-fold domains"/>
    <property type="match status" value="1"/>
</dbReference>
<dbReference type="Gene3D" id="3.40.50.720">
    <property type="entry name" value="NAD(P)-binding Rossmann-like Domain"/>
    <property type="match status" value="2"/>
</dbReference>
<dbReference type="GO" id="GO:0016491">
    <property type="term" value="F:oxidoreductase activity"/>
    <property type="evidence" value="ECO:0007669"/>
    <property type="project" value="UniProtKB-KW"/>
</dbReference>
<sequence length="319" mass="34902">MSVLVASMYDPDGWTRHVRAALPEHRVMATNRFGEFEGAAEDLAAVEHVLAWKPRQELLDRLPALKAIFSLGAGVDHLMDLPRLPNVPVVRIVDPDLTARMTEYVVWQVLHHHRMGAAYQRQQATRQWRDLRQPAARHVTVGLMGLGVLGTSAAEALLKIGFRVAGWSRTPKELPGVRTFSGESERDAFLAETDILVALLPLTPETTHILNRSLFAKLRRPGPLGGPVVINAGRGGSQNESDILAALRDGTLRGASLDVFEREPLPSESPLWNAPNLVVTPHVAAVSDPAALAPAIAGQIRAFERGEPLQNVVDIRRGY</sequence>
<accession>A0A964T7U7</accession>